<feature type="domain" description="Pseudouridine synthase I TruA alpha/beta" evidence="8">
    <location>
        <begin position="127"/>
        <end position="225"/>
    </location>
</feature>
<evidence type="ECO:0000256" key="1">
    <source>
        <dbReference type="ARBA" id="ARBA00009375"/>
    </source>
</evidence>
<comment type="caution">
    <text evidence="9">The sequence shown here is derived from an EMBL/GenBank/DDBJ whole genome shotgun (WGS) entry which is preliminary data.</text>
</comment>
<keyword evidence="10" id="KW-1185">Reference proteome</keyword>
<dbReference type="SUPFAM" id="SSF55120">
    <property type="entry name" value="Pseudouridine synthase"/>
    <property type="match status" value="1"/>
</dbReference>
<feature type="domain" description="Pseudouridine synthase I TruA alpha/beta" evidence="8">
    <location>
        <begin position="8"/>
        <end position="86"/>
    </location>
</feature>
<dbReference type="AlphaFoldDB" id="A0A371NDE5"/>
<dbReference type="EMBL" id="QREL01000001">
    <property type="protein sequence ID" value="REE28529.1"/>
    <property type="molecule type" value="Genomic_DNA"/>
</dbReference>
<dbReference type="PANTHER" id="PTHR11142">
    <property type="entry name" value="PSEUDOURIDYLATE SYNTHASE"/>
    <property type="match status" value="1"/>
</dbReference>
<keyword evidence="2 4" id="KW-0819">tRNA processing</keyword>
<feature type="binding site" evidence="4 6">
    <location>
        <position position="109"/>
    </location>
    <ligand>
        <name>substrate</name>
    </ligand>
</feature>
<dbReference type="Pfam" id="PF01416">
    <property type="entry name" value="PseudoU_synth_1"/>
    <property type="match status" value="2"/>
</dbReference>
<dbReference type="InterPro" id="IPR020094">
    <property type="entry name" value="TruA/RsuA/RluB/E/F_N"/>
</dbReference>
<dbReference type="InterPro" id="IPR020103">
    <property type="entry name" value="PsdUridine_synth_cat_dom_sf"/>
</dbReference>
<comment type="similarity">
    <text evidence="1 4 7">Belongs to the tRNA pseudouridine synthase TruA family.</text>
</comment>
<proteinExistence type="inferred from homology"/>
<dbReference type="Gene3D" id="3.30.70.660">
    <property type="entry name" value="Pseudouridine synthase I, catalytic domain, C-terminal subdomain"/>
    <property type="match status" value="1"/>
</dbReference>
<comment type="function">
    <text evidence="4">Formation of pseudouridine at positions 38, 39 and 40 in the anticodon stem and loop of transfer RNAs.</text>
</comment>
<feature type="active site" description="Nucleophile" evidence="4 5">
    <location>
        <position position="56"/>
    </location>
</feature>
<gene>
    <name evidence="4" type="primary">truA</name>
    <name evidence="9" type="ORF">C7452_0541</name>
</gene>
<evidence type="ECO:0000259" key="8">
    <source>
        <dbReference type="Pfam" id="PF01416"/>
    </source>
</evidence>
<reference evidence="9 10" key="1">
    <citation type="submission" date="2018-07" db="EMBL/GenBank/DDBJ databases">
        <title>Genomic Encyclopedia of Type Strains, Phase IV (KMG-IV): sequencing the most valuable type-strain genomes for metagenomic binning, comparative biology and taxonomic classification.</title>
        <authorList>
            <person name="Goeker M."/>
        </authorList>
    </citation>
    <scope>NUCLEOTIDE SEQUENCE [LARGE SCALE GENOMIC DNA]</scope>
    <source>
        <strain evidence="9 10">DSM 7466</strain>
    </source>
</reference>
<evidence type="ECO:0000256" key="7">
    <source>
        <dbReference type="RuleBase" id="RU003792"/>
    </source>
</evidence>
<evidence type="ECO:0000313" key="10">
    <source>
        <dbReference type="Proteomes" id="UP000256864"/>
    </source>
</evidence>
<dbReference type="Gene3D" id="3.30.70.580">
    <property type="entry name" value="Pseudouridine synthase I, catalytic domain, N-terminal subdomain"/>
    <property type="match status" value="1"/>
</dbReference>
<dbReference type="GO" id="GO:0031119">
    <property type="term" value="P:tRNA pseudouridine synthesis"/>
    <property type="evidence" value="ECO:0007669"/>
    <property type="project" value="UniProtKB-UniRule"/>
</dbReference>
<protein>
    <recommendedName>
        <fullName evidence="4">tRNA pseudouridine synthase A</fullName>
        <ecNumber evidence="4">5.4.99.12</ecNumber>
    </recommendedName>
    <alternativeName>
        <fullName evidence="4">tRNA pseudouridine(38-40) synthase</fullName>
    </alternativeName>
    <alternativeName>
        <fullName evidence="4">tRNA pseudouridylate synthase I</fullName>
    </alternativeName>
    <alternativeName>
        <fullName evidence="4">tRNA-uridine isomerase I</fullName>
    </alternativeName>
</protein>
<evidence type="ECO:0000256" key="4">
    <source>
        <dbReference type="HAMAP-Rule" id="MF_00171"/>
    </source>
</evidence>
<comment type="caution">
    <text evidence="4">Lacks conserved residue(s) required for the propagation of feature annotation.</text>
</comment>
<dbReference type="InterPro" id="IPR020097">
    <property type="entry name" value="PsdUridine_synth_TruA_a/b_dom"/>
</dbReference>
<evidence type="ECO:0000256" key="5">
    <source>
        <dbReference type="PIRSR" id="PIRSR001430-1"/>
    </source>
</evidence>
<dbReference type="InterPro" id="IPR001406">
    <property type="entry name" value="PsdUridine_synth_TruA"/>
</dbReference>
<sequence>MRKIALKVAYIGTNYHGFQRQPDVPTVEGKLLEALEGAGIIEDPKKARFQIAGRTDRGVHALGNFVSFFTEEDIHVNQINDLLPRDIRVLAWASVMYPFKVRYPLERHYRYILHREESMDTDSMAEAAAHFRGTHDFSNFSRRRDRDPVRRINDVRISEVGDSIIIDVYGESFLWQMVRKMVRALLMVSEGELAPDDMAGLLDTDRRVFLEPMPPENLILMDLKYGVKIKLRHDEYAFKRFISLLEEEFRLYREMSLVRRAMSDHLRDLQEHGLTD</sequence>
<evidence type="ECO:0000256" key="6">
    <source>
        <dbReference type="PIRSR" id="PIRSR001430-2"/>
    </source>
</evidence>
<evidence type="ECO:0000313" key="9">
    <source>
        <dbReference type="EMBL" id="REE28529.1"/>
    </source>
</evidence>
<name>A0A371NDE5_9EURY</name>
<organism evidence="9 10">
    <name type="scientific">Methanothermobacter defluvii</name>
    <dbReference type="NCBI Taxonomy" id="49339"/>
    <lineage>
        <taxon>Archaea</taxon>
        <taxon>Methanobacteriati</taxon>
        <taxon>Methanobacteriota</taxon>
        <taxon>Methanomada group</taxon>
        <taxon>Methanobacteria</taxon>
        <taxon>Methanobacteriales</taxon>
        <taxon>Methanobacteriaceae</taxon>
        <taxon>Methanothermobacter</taxon>
    </lineage>
</organism>
<dbReference type="Proteomes" id="UP000256864">
    <property type="component" value="Unassembled WGS sequence"/>
</dbReference>
<dbReference type="CDD" id="cd02866">
    <property type="entry name" value="PseudoU_synth_TruA_Archea"/>
    <property type="match status" value="1"/>
</dbReference>
<dbReference type="EC" id="5.4.99.12" evidence="4"/>
<evidence type="ECO:0000256" key="2">
    <source>
        <dbReference type="ARBA" id="ARBA00022694"/>
    </source>
</evidence>
<dbReference type="RefSeq" id="WP_115892143.1">
    <property type="nucleotide sequence ID" value="NZ_QREL01000001.1"/>
</dbReference>
<dbReference type="HAMAP" id="MF_00171">
    <property type="entry name" value="TruA"/>
    <property type="match status" value="1"/>
</dbReference>
<dbReference type="GO" id="GO:0160147">
    <property type="term" value="F:tRNA pseudouridine(38-40) synthase activity"/>
    <property type="evidence" value="ECO:0007669"/>
    <property type="project" value="UniProtKB-EC"/>
</dbReference>
<keyword evidence="3 4" id="KW-0413">Isomerase</keyword>
<dbReference type="InterPro" id="IPR020095">
    <property type="entry name" value="PsdUridine_synth_TruA_C"/>
</dbReference>
<dbReference type="GeneID" id="77403251"/>
<dbReference type="PANTHER" id="PTHR11142:SF0">
    <property type="entry name" value="TRNA PSEUDOURIDINE SYNTHASE-LIKE 1"/>
    <property type="match status" value="1"/>
</dbReference>
<comment type="catalytic activity">
    <reaction evidence="4 7">
        <text>uridine(38/39/40) in tRNA = pseudouridine(38/39/40) in tRNA</text>
        <dbReference type="Rhea" id="RHEA:22376"/>
        <dbReference type="Rhea" id="RHEA-COMP:10085"/>
        <dbReference type="Rhea" id="RHEA-COMP:10087"/>
        <dbReference type="ChEBI" id="CHEBI:65314"/>
        <dbReference type="ChEBI" id="CHEBI:65315"/>
        <dbReference type="EC" id="5.4.99.12"/>
    </reaction>
</comment>
<dbReference type="NCBIfam" id="TIGR00071">
    <property type="entry name" value="hisT_truA"/>
    <property type="match status" value="1"/>
</dbReference>
<dbReference type="GO" id="GO:0003723">
    <property type="term" value="F:RNA binding"/>
    <property type="evidence" value="ECO:0007669"/>
    <property type="project" value="InterPro"/>
</dbReference>
<evidence type="ECO:0000256" key="3">
    <source>
        <dbReference type="ARBA" id="ARBA00023235"/>
    </source>
</evidence>
<accession>A0A371NDE5</accession>
<dbReference type="PIRSF" id="PIRSF001430">
    <property type="entry name" value="tRNA_psdUrid_synth"/>
    <property type="match status" value="1"/>
</dbReference>